<comment type="caution">
    <text evidence="2">The sequence shown here is derived from an EMBL/GenBank/DDBJ whole genome shotgun (WGS) entry which is preliminary data.</text>
</comment>
<reference evidence="2" key="1">
    <citation type="submission" date="2020-09" db="EMBL/GenBank/DDBJ databases">
        <title>Bosea spartocytisi sp. nov. a root nodule endophyte of Spartocytisus supranubius in the high mountain ecosystem fo the Teide National Park (Canary Islands, Spain).</title>
        <authorList>
            <person name="Pulido-Suarez L."/>
            <person name="Peix A."/>
            <person name="Igual J.M."/>
            <person name="Socas-Perez N."/>
            <person name="Velazquez E."/>
            <person name="Flores-Felix J.D."/>
            <person name="Leon-Barrios M."/>
        </authorList>
    </citation>
    <scope>NUCLEOTIDE SEQUENCE</scope>
    <source>
        <strain evidence="2">SSUT16</strain>
    </source>
</reference>
<accession>A0A927HWE6</accession>
<dbReference type="AlphaFoldDB" id="A0A927HWE6"/>
<dbReference type="EMBL" id="JACXWY010000001">
    <property type="protein sequence ID" value="MBD3844270.1"/>
    <property type="molecule type" value="Genomic_DNA"/>
</dbReference>
<evidence type="ECO:0000256" key="1">
    <source>
        <dbReference type="SAM" id="MobiDB-lite"/>
    </source>
</evidence>
<dbReference type="Proteomes" id="UP000619295">
    <property type="component" value="Unassembled WGS sequence"/>
</dbReference>
<organism evidence="2 3">
    <name type="scientific">Bosea spartocytisi</name>
    <dbReference type="NCBI Taxonomy" id="2773451"/>
    <lineage>
        <taxon>Bacteria</taxon>
        <taxon>Pseudomonadati</taxon>
        <taxon>Pseudomonadota</taxon>
        <taxon>Alphaproteobacteria</taxon>
        <taxon>Hyphomicrobiales</taxon>
        <taxon>Boseaceae</taxon>
        <taxon>Bosea</taxon>
    </lineage>
</organism>
<keyword evidence="3" id="KW-1185">Reference proteome</keyword>
<feature type="region of interest" description="Disordered" evidence="1">
    <location>
        <begin position="275"/>
        <end position="298"/>
    </location>
</feature>
<name>A0A927HWE6_9HYPH</name>
<protein>
    <submittedName>
        <fullName evidence="2">Uncharacterized protein</fullName>
    </submittedName>
</protein>
<sequence length="698" mass="71318">MAELPAGFQLLDEPASNTGNGPLVVTVRPNQRPSTTPAPDALPGGFKLLDEPPPQAAPAPEVSMGRSALLGALQGATFNFGDEIASGINAGIDYVTGQAPDGIGAAYDQRLASARQQMQEAEKANPGTFLAGQVGGGIATIPFTPVRAGVAGGLATGAGYGALAGAGGGEGVGNRLIGAGVGAGVGGAVGAAVPAAIGGAQALYGKARDAIGSATGTVRGALNADAEATRRVQAALARDAAIGAPALDEAGLAAAQAAGQPVRVADIGGETTRALARSAANTSPEGRQALQGATGNRFETQGNRAVEFVQRLVGTNGDAGATREALKSAARAANRSAYGRAYAQGSANVWDDTLATIAQAPAVQAEIRDATRRSANKAAAEGQRPVSNPFIVGEDGALAMKPGVSPSLQFWDVVKQGLDDQIEKLQRAGGGGEMNDLIALRNALRDHLDEIVPTYAAARKGAAAAFGAEDALEAGGKFVTSSMSNNDARRAIAKMSEPERKMFAEGFASSLIEQINRTGDRRNLINQIWGTARARERIEIALGKDKARELEAFVNVESVMDMLRTAVSGNSTTARQLAEIGLAGGGATYSMGSGDPKAMTYGLLLAGLSRGQRAIDARVAQRVAEMLLSTDPSAVQKAARTVAKNKTLLESIKGAGDYLTKAIGPAANENVAKPLELTVRPYWSPSSRAAEQDDGERR</sequence>
<feature type="region of interest" description="Disordered" evidence="1">
    <location>
        <begin position="1"/>
        <end position="61"/>
    </location>
</feature>
<gene>
    <name evidence="2" type="ORF">IED13_01070</name>
</gene>
<feature type="compositionally biased region" description="Polar residues" evidence="1">
    <location>
        <begin position="279"/>
        <end position="298"/>
    </location>
</feature>
<evidence type="ECO:0000313" key="2">
    <source>
        <dbReference type="EMBL" id="MBD3844270.1"/>
    </source>
</evidence>
<evidence type="ECO:0000313" key="3">
    <source>
        <dbReference type="Proteomes" id="UP000619295"/>
    </source>
</evidence>
<proteinExistence type="predicted"/>
<feature type="compositionally biased region" description="Polar residues" evidence="1">
    <location>
        <begin position="28"/>
        <end position="37"/>
    </location>
</feature>
<dbReference type="RefSeq" id="WP_191123087.1">
    <property type="nucleotide sequence ID" value="NZ_JACXWY010000001.1"/>
</dbReference>